<evidence type="ECO:0000313" key="2">
    <source>
        <dbReference type="Proteomes" id="UP001152646"/>
    </source>
</evidence>
<gene>
    <name evidence="1" type="ORF">PSALAMII_LOCUS8155</name>
</gene>
<dbReference type="EMBL" id="CAJVPA010000206">
    <property type="protein sequence ID" value="CAG8401425.1"/>
    <property type="molecule type" value="Genomic_DNA"/>
</dbReference>
<evidence type="ECO:0000313" key="1">
    <source>
        <dbReference type="EMBL" id="CAG8401425.1"/>
    </source>
</evidence>
<reference evidence="1" key="1">
    <citation type="submission" date="2021-07" db="EMBL/GenBank/DDBJ databases">
        <authorList>
            <person name="Branca A.L. A."/>
        </authorList>
    </citation>
    <scope>NUCLEOTIDE SEQUENCE</scope>
</reference>
<comment type="caution">
    <text evidence="1">The sequence shown here is derived from an EMBL/GenBank/DDBJ whole genome shotgun (WGS) entry which is preliminary data.</text>
</comment>
<protein>
    <recommendedName>
        <fullName evidence="3">Fungal N-terminal domain-containing protein</fullName>
    </recommendedName>
</protein>
<evidence type="ECO:0008006" key="3">
    <source>
        <dbReference type="Google" id="ProtNLM"/>
    </source>
</evidence>
<organism evidence="1 2">
    <name type="scientific">Penicillium salamii</name>
    <dbReference type="NCBI Taxonomy" id="1612424"/>
    <lineage>
        <taxon>Eukaryota</taxon>
        <taxon>Fungi</taxon>
        <taxon>Dikarya</taxon>
        <taxon>Ascomycota</taxon>
        <taxon>Pezizomycotina</taxon>
        <taxon>Eurotiomycetes</taxon>
        <taxon>Eurotiomycetidae</taxon>
        <taxon>Eurotiales</taxon>
        <taxon>Aspergillaceae</taxon>
        <taxon>Penicillium</taxon>
    </lineage>
</organism>
<name>A0A9W4NRT6_9EURO</name>
<sequence length="1087" mass="122256">MPSSFGAGDIPILAKLTWDLHNQCLALSKDGPDGFKRLVTELGSLQGTLRTFGGDSGSYLSLFEKMDEDRKQTLQRSLSACFKTLHGLKELLARFQGVGIGDGHSLWRRIKWVTQRTHVEDIRSKIMVHTCNLGLCISSIGNDSLVRIENSMALAMEEDEEIIFSTEPSPVRETDSIVSPMTPDAVELPANDENYSPQPVRTKVAELADTRISIDSASDFKHASTSSESAITGSEVSLLNGVSPTSWLSLNTSPPITTPHIAHPRARSEQLLFGGSIDGRALDDKTRSNDCLVEKQFSIYSDDYASIDDGHPRVMEAVTSAMQHLHHVRHQEQVSRPIRVEPQNQLHRPSSEILKLFEVSVNYELQIRRLIARDWLRVATWWLLKVGSLCWNDILLLTIEKKARATLANCNRHIYSSARGSLTPSTESKSNGNQAYLDILKASYVLYDIVLADAASPAPLLDEDRKSIVELSENLNEEISQYTSIDIPELSSLRAQNTELWEPMQPEETPDNGVDLDLGLENLRWVAVDLEDAGNEHEKVLYRTFVNAGIGGKKSRMRTKGAPYMLLLVTREGESEPKIVLCNQSGTLCLERDCEYHHFMMFCVVLTHVVTLEDLPPLVQLSNSTLTGFPGSRVLEPIPFKFEDMSVSISFQFQADLSHCINISKAYFDAVAQREPVDSTNFTETVIFKSSVEVFEQLNTPAMKSMNPPVMLKSCEVRILERSFGEVWRNTRRMVISSSAAEKAPRIIELLMPLSGVLIKRDDSSRQVLLQWSDTCQARFDKTDGNYNTLHSYVYDETAPNLGIGLQFSKKELAEEFQGAVLEMNFRHGFSWSQPSSSGLVYDVVDAGTEHKQYKAILVLRNRTSWQYSDLYFVYRDADYTYDHTTHSICFPRIYCTDYISTHVDQLYQPETPVTFSHCEKKANQTTIEFGTEIAARSFLTSLSPLYELLYSRRVQNISAKTNAILGFQKLGKGNLELQVWRRGTSFQLAARWYGTVSDKWFTMAIPSAFVDASKDNTRVILPRTTFLRGTTLDMMNIMARAPKSPNVKNKEAAISISFQTSEGKSKSEISDQCFDCGHIANFLRLL</sequence>
<dbReference type="OrthoDB" id="3045089at2759"/>
<accession>A0A9W4NRT6</accession>
<dbReference type="AlphaFoldDB" id="A0A9W4NRT6"/>
<dbReference type="Proteomes" id="UP001152646">
    <property type="component" value="Unassembled WGS sequence"/>
</dbReference>
<proteinExistence type="predicted"/>